<keyword evidence="11" id="KW-1185">Reference proteome</keyword>
<accession>A0A2W7NJE3</accession>
<keyword evidence="4" id="KW-0964">Secreted</keyword>
<evidence type="ECO:0000256" key="3">
    <source>
        <dbReference type="ARBA" id="ARBA00023295"/>
    </source>
</evidence>
<evidence type="ECO:0000256" key="1">
    <source>
        <dbReference type="ARBA" id="ARBA00007754"/>
    </source>
</evidence>
<dbReference type="GO" id="GO:0016985">
    <property type="term" value="F:mannan endo-1,4-beta-mannosidase activity"/>
    <property type="evidence" value="ECO:0007669"/>
    <property type="project" value="UniProtKB-UniRule"/>
</dbReference>
<evidence type="ECO:0000256" key="5">
    <source>
        <dbReference type="PIRSR" id="PIRSR018168-1"/>
    </source>
</evidence>
<dbReference type="InterPro" id="IPR016714">
    <property type="entry name" value="MANB/E"/>
</dbReference>
<dbReference type="PROSITE" id="PS51764">
    <property type="entry name" value="GH26"/>
    <property type="match status" value="1"/>
</dbReference>
<dbReference type="AlphaFoldDB" id="A0A2W7NJE3"/>
<feature type="binding site" evidence="6">
    <location>
        <position position="186"/>
    </location>
    <ligand>
        <name>substrate</name>
    </ligand>
</feature>
<protein>
    <recommendedName>
        <fullName evidence="4">Mannan endo-1,4-beta-mannosidase</fullName>
        <ecNumber evidence="4">3.2.1.78</ecNumber>
    </recommendedName>
</protein>
<feature type="chain" id="PRO_5015802329" description="Mannan endo-1,4-beta-mannosidase" evidence="4">
    <location>
        <begin position="20"/>
        <end position="363"/>
    </location>
</feature>
<evidence type="ECO:0000256" key="8">
    <source>
        <dbReference type="PROSITE-ProRule" id="PRU01100"/>
    </source>
</evidence>
<name>A0A2W7NJE3_9BACT</name>
<dbReference type="RefSeq" id="WP_245934972.1">
    <property type="nucleotide sequence ID" value="NZ_QKZK01000011.1"/>
</dbReference>
<dbReference type="GO" id="GO:0005576">
    <property type="term" value="C:extracellular region"/>
    <property type="evidence" value="ECO:0007669"/>
    <property type="project" value="UniProtKB-SubCell"/>
</dbReference>
<feature type="domain" description="GH26" evidence="9">
    <location>
        <begin position="26"/>
        <end position="356"/>
    </location>
</feature>
<dbReference type="PANTHER" id="PTHR40079:SF4">
    <property type="entry name" value="GH26 DOMAIN-CONTAINING PROTEIN-RELATED"/>
    <property type="match status" value="1"/>
</dbReference>
<comment type="catalytic activity">
    <reaction evidence="4">
        <text>Random hydrolysis of (1-&gt;4)-beta-D-mannosidic linkages in mannans, galactomannans and glucomannans.</text>
        <dbReference type="EC" id="3.2.1.78"/>
    </reaction>
</comment>
<evidence type="ECO:0000256" key="2">
    <source>
        <dbReference type="ARBA" id="ARBA00022801"/>
    </source>
</evidence>
<feature type="site" description="Plays an important role in maintaining the position of the catalytic nucleophile" evidence="7">
    <location>
        <position position="180"/>
    </location>
</feature>
<proteinExistence type="inferred from homology"/>
<organism evidence="10 11">
    <name type="scientific">Breznakibacter xylanolyticus</name>
    <dbReference type="NCBI Taxonomy" id="990"/>
    <lineage>
        <taxon>Bacteria</taxon>
        <taxon>Pseudomonadati</taxon>
        <taxon>Bacteroidota</taxon>
        <taxon>Bacteroidia</taxon>
        <taxon>Marinilabiliales</taxon>
        <taxon>Marinilabiliaceae</taxon>
        <taxon>Breznakibacter</taxon>
    </lineage>
</organism>
<keyword evidence="4" id="KW-0119">Carbohydrate metabolism</keyword>
<evidence type="ECO:0000259" key="9">
    <source>
        <dbReference type="PROSITE" id="PS51764"/>
    </source>
</evidence>
<feature type="signal peptide" evidence="4">
    <location>
        <begin position="1"/>
        <end position="19"/>
    </location>
</feature>
<dbReference type="PRINTS" id="PR00739">
    <property type="entry name" value="GLHYDRLASE26"/>
</dbReference>
<dbReference type="Pfam" id="PF02156">
    <property type="entry name" value="Glyco_hydro_26"/>
    <property type="match status" value="1"/>
</dbReference>
<sequence length="363" mass="41559">MIKKYVCFSFISLMFAACSAPVQEDAPSQKLIDQLNDLKGKGVLFGHQDDLAYGVDWWMRTDSSDVKAVAGDYPALCGWELGGIERGEARNLDSVSFDDMRMLSIKFHNMGGINSYSWHSYSVINNVNSWNTDTRVVEHIIPGGSHHEQFKAQLDKVADFFGSLKDDSGKLIPVIFRPWHEMGGSWFWWGRNHCSTDDYKVLFRFTVDYLRQTKGLNNLVIHYSPDGGFTTADEFLTFYPGDDVVDMLGMDEYDFNGADGWVESLSDKLRVVIKLANEKKKISAFAETGNENLKDTVWYTQRLMKAIEPEDIRSQISHVLLWRNDPRVHFFFSYPGHASEPDAQAFLAQPWMLLLNDWNMVKK</sequence>
<feature type="binding site" evidence="6">
    <location>
        <position position="119"/>
    </location>
    <ligand>
        <name>substrate</name>
    </ligand>
</feature>
<feature type="active site" description="Proton donor" evidence="5 8">
    <location>
        <position position="181"/>
    </location>
</feature>
<feature type="binding site" evidence="6">
    <location>
        <position position="253"/>
    </location>
    <ligand>
        <name>substrate</name>
    </ligand>
</feature>
<reference evidence="10 11" key="1">
    <citation type="submission" date="2018-06" db="EMBL/GenBank/DDBJ databases">
        <title>Genomic Encyclopedia of Archaeal and Bacterial Type Strains, Phase II (KMG-II): from individual species to whole genera.</title>
        <authorList>
            <person name="Goeker M."/>
        </authorList>
    </citation>
    <scope>NUCLEOTIDE SEQUENCE [LARGE SCALE GENOMIC DNA]</scope>
    <source>
        <strain evidence="10 11">DSM 6779</strain>
    </source>
</reference>
<gene>
    <name evidence="10" type="ORF">LX69_01648</name>
</gene>
<dbReference type="EMBL" id="QKZK01000011">
    <property type="protein sequence ID" value="PZX16834.1"/>
    <property type="molecule type" value="Genomic_DNA"/>
</dbReference>
<dbReference type="Gene3D" id="3.20.20.80">
    <property type="entry name" value="Glycosidases"/>
    <property type="match status" value="1"/>
</dbReference>
<dbReference type="InterPro" id="IPR022790">
    <property type="entry name" value="GH26_dom"/>
</dbReference>
<keyword evidence="2 4" id="KW-0378">Hydrolase</keyword>
<dbReference type="EC" id="3.2.1.78" evidence="4"/>
<dbReference type="InterPro" id="IPR000805">
    <property type="entry name" value="Glyco_hydro_26"/>
</dbReference>
<dbReference type="InterPro" id="IPR017853">
    <property type="entry name" value="GH"/>
</dbReference>
<evidence type="ECO:0000313" key="10">
    <source>
        <dbReference type="EMBL" id="PZX16834.1"/>
    </source>
</evidence>
<comment type="caution">
    <text evidence="10">The sequence shown here is derived from an EMBL/GenBank/DDBJ whole genome shotgun (WGS) entry which is preliminary data.</text>
</comment>
<dbReference type="GO" id="GO:0006080">
    <property type="term" value="P:substituted mannan metabolic process"/>
    <property type="evidence" value="ECO:0007669"/>
    <property type="project" value="UniProtKB-UniRule"/>
</dbReference>
<dbReference type="Proteomes" id="UP000249239">
    <property type="component" value="Unassembled WGS sequence"/>
</dbReference>
<evidence type="ECO:0000256" key="4">
    <source>
        <dbReference type="PIRNR" id="PIRNR018168"/>
    </source>
</evidence>
<dbReference type="PROSITE" id="PS51257">
    <property type="entry name" value="PROKAR_LIPOPROTEIN"/>
    <property type="match status" value="1"/>
</dbReference>
<dbReference type="PIRSF" id="PIRSF018168">
    <property type="entry name" value="Mannan-1_4-beta-mannosidase"/>
    <property type="match status" value="1"/>
</dbReference>
<evidence type="ECO:0000313" key="11">
    <source>
        <dbReference type="Proteomes" id="UP000249239"/>
    </source>
</evidence>
<comment type="subcellular location">
    <subcellularLocation>
        <location evidence="4">Secreted</location>
    </subcellularLocation>
</comment>
<dbReference type="SUPFAM" id="SSF51445">
    <property type="entry name" value="(Trans)glycosidases"/>
    <property type="match status" value="1"/>
</dbReference>
<keyword evidence="4" id="KW-0732">Signal</keyword>
<comment type="similarity">
    <text evidence="1 4 8">Belongs to the glycosyl hydrolase 26 family.</text>
</comment>
<evidence type="ECO:0000256" key="6">
    <source>
        <dbReference type="PIRSR" id="PIRSR018168-2"/>
    </source>
</evidence>
<evidence type="ECO:0000256" key="7">
    <source>
        <dbReference type="PIRSR" id="PIRSR018168-3"/>
    </source>
</evidence>
<feature type="active site" description="Nucleophile" evidence="5 8">
    <location>
        <position position="287"/>
    </location>
</feature>
<keyword evidence="3 4" id="KW-0326">Glycosidase</keyword>
<dbReference type="PANTHER" id="PTHR40079">
    <property type="entry name" value="MANNAN ENDO-1,4-BETA-MANNOSIDASE E-RELATED"/>
    <property type="match status" value="1"/>
</dbReference>